<reference evidence="4 5" key="1">
    <citation type="submission" date="2020-03" db="EMBL/GenBank/DDBJ databases">
        <title>Whole genome shotgun sequence of Phytohabitans flavus NBRC 107702.</title>
        <authorList>
            <person name="Komaki H."/>
            <person name="Tamura T."/>
        </authorList>
    </citation>
    <scope>NUCLEOTIDE SEQUENCE [LARGE SCALE GENOMIC DNA]</scope>
    <source>
        <strain evidence="4 5">NBRC 107702</strain>
    </source>
</reference>
<name>A0A6F8XVM3_9ACTN</name>
<gene>
    <name evidence="4" type="ORF">Pflav_042830</name>
</gene>
<dbReference type="AlphaFoldDB" id="A0A6F8XVM3"/>
<dbReference type="KEGG" id="pfla:Pflav_042830"/>
<sequence>MGISGGIFLIALGALLTFAVNVAPSWIDLKATGVIIMLAGGAVLLLTLWYWQNRRRRVAAQYQYRYQRPPPAPQGPEALFPPRDAGRPTKASPADPPSTSPPTDGT</sequence>
<keyword evidence="5" id="KW-1185">Reference proteome</keyword>
<dbReference type="InterPro" id="IPR045597">
    <property type="entry name" value="DUF6458"/>
</dbReference>
<keyword evidence="2" id="KW-0472">Membrane</keyword>
<protein>
    <recommendedName>
        <fullName evidence="3">DUF6458 domain-containing protein</fullName>
    </recommendedName>
</protein>
<evidence type="ECO:0000313" key="5">
    <source>
        <dbReference type="Proteomes" id="UP000502508"/>
    </source>
</evidence>
<evidence type="ECO:0000313" key="4">
    <source>
        <dbReference type="EMBL" id="BCB77873.1"/>
    </source>
</evidence>
<keyword evidence="2" id="KW-0812">Transmembrane</keyword>
<organism evidence="4 5">
    <name type="scientific">Phytohabitans flavus</name>
    <dbReference type="NCBI Taxonomy" id="1076124"/>
    <lineage>
        <taxon>Bacteria</taxon>
        <taxon>Bacillati</taxon>
        <taxon>Actinomycetota</taxon>
        <taxon>Actinomycetes</taxon>
        <taxon>Micromonosporales</taxon>
        <taxon>Micromonosporaceae</taxon>
    </lineage>
</organism>
<reference evidence="4 5" key="2">
    <citation type="submission" date="2020-03" db="EMBL/GenBank/DDBJ databases">
        <authorList>
            <person name="Ichikawa N."/>
            <person name="Kimura A."/>
            <person name="Kitahashi Y."/>
            <person name="Uohara A."/>
        </authorList>
    </citation>
    <scope>NUCLEOTIDE SEQUENCE [LARGE SCALE GENOMIC DNA]</scope>
    <source>
        <strain evidence="4 5">NBRC 107702</strain>
    </source>
</reference>
<dbReference type="Pfam" id="PF20059">
    <property type="entry name" value="DUF6458"/>
    <property type="match status" value="1"/>
</dbReference>
<accession>A0A6F8XVM3</accession>
<proteinExistence type="predicted"/>
<keyword evidence="2" id="KW-1133">Transmembrane helix</keyword>
<dbReference type="EMBL" id="AP022870">
    <property type="protein sequence ID" value="BCB77873.1"/>
    <property type="molecule type" value="Genomic_DNA"/>
</dbReference>
<dbReference type="RefSeq" id="WP_269474521.1">
    <property type="nucleotide sequence ID" value="NZ_AP022870.1"/>
</dbReference>
<feature type="transmembrane region" description="Helical" evidence="2">
    <location>
        <begin position="7"/>
        <end position="27"/>
    </location>
</feature>
<evidence type="ECO:0000256" key="2">
    <source>
        <dbReference type="SAM" id="Phobius"/>
    </source>
</evidence>
<dbReference type="Proteomes" id="UP000502508">
    <property type="component" value="Chromosome"/>
</dbReference>
<feature type="region of interest" description="Disordered" evidence="1">
    <location>
        <begin position="66"/>
        <end position="106"/>
    </location>
</feature>
<feature type="transmembrane region" description="Helical" evidence="2">
    <location>
        <begin position="33"/>
        <end position="51"/>
    </location>
</feature>
<evidence type="ECO:0000259" key="3">
    <source>
        <dbReference type="Pfam" id="PF20059"/>
    </source>
</evidence>
<feature type="domain" description="DUF6458" evidence="3">
    <location>
        <begin position="1"/>
        <end position="58"/>
    </location>
</feature>
<evidence type="ECO:0000256" key="1">
    <source>
        <dbReference type="SAM" id="MobiDB-lite"/>
    </source>
</evidence>